<dbReference type="FunFam" id="3.20.20.140:FF:000019">
    <property type="entry name" value="Cytosine deaminase"/>
    <property type="match status" value="1"/>
</dbReference>
<dbReference type="InterPro" id="IPR032466">
    <property type="entry name" value="Metal_Hydrolase"/>
</dbReference>
<dbReference type="GO" id="GO:0046872">
    <property type="term" value="F:metal ion binding"/>
    <property type="evidence" value="ECO:0007669"/>
    <property type="project" value="UniProtKB-KW"/>
</dbReference>
<dbReference type="InterPro" id="IPR013108">
    <property type="entry name" value="Amidohydro_3"/>
</dbReference>
<dbReference type="NCBIfam" id="NF006685">
    <property type="entry name" value="PRK09230.1"/>
    <property type="match status" value="1"/>
</dbReference>
<dbReference type="Gene3D" id="3.20.20.140">
    <property type="entry name" value="Metal-dependent hydrolases"/>
    <property type="match status" value="1"/>
</dbReference>
<feature type="domain" description="Amidohydrolase 3" evidence="3">
    <location>
        <begin position="40"/>
        <end position="399"/>
    </location>
</feature>
<proteinExistence type="predicted"/>
<reference evidence="4 5" key="1">
    <citation type="submission" date="2023-08" db="EMBL/GenBank/DDBJ databases">
        <title>Haemophilus_parainfluenzae_DSM 8978_complete_genome_hifiasm_Zymo_Research_D6332.</title>
        <authorList>
            <person name="Damerum A."/>
        </authorList>
    </citation>
    <scope>NUCLEOTIDE SEQUENCE [LARGE SCALE GENOMIC DNA]</scope>
    <source>
        <strain evidence="4 5">DSM 8978</strain>
    </source>
</reference>
<dbReference type="PANTHER" id="PTHR32027">
    <property type="entry name" value="CYTOSINE DEAMINASE"/>
    <property type="match status" value="1"/>
</dbReference>
<evidence type="ECO:0000256" key="1">
    <source>
        <dbReference type="ARBA" id="ARBA00022723"/>
    </source>
</evidence>
<protein>
    <submittedName>
        <fullName evidence="4">Cytosine deaminase</fullName>
    </submittedName>
</protein>
<dbReference type="EMBL" id="CP133470">
    <property type="protein sequence ID" value="WMS23757.1"/>
    <property type="molecule type" value="Genomic_DNA"/>
</dbReference>
<dbReference type="Pfam" id="PF07969">
    <property type="entry name" value="Amidohydro_3"/>
    <property type="match status" value="1"/>
</dbReference>
<dbReference type="SUPFAM" id="SSF51338">
    <property type="entry name" value="Composite domain of metallo-dependent hydrolases"/>
    <property type="match status" value="1"/>
</dbReference>
<gene>
    <name evidence="4" type="ORF">RDV53_10065</name>
</gene>
<dbReference type="PANTHER" id="PTHR32027:SF0">
    <property type="entry name" value="CYTOSINE DEAMINASE"/>
    <property type="match status" value="1"/>
</dbReference>
<dbReference type="InterPro" id="IPR052349">
    <property type="entry name" value="Metallo-hydrolase_Enzymes"/>
</dbReference>
<dbReference type="CDD" id="cd01293">
    <property type="entry name" value="Bact_CD"/>
    <property type="match status" value="1"/>
</dbReference>
<dbReference type="InterPro" id="IPR011059">
    <property type="entry name" value="Metal-dep_hydrolase_composite"/>
</dbReference>
<keyword evidence="1" id="KW-0479">Metal-binding</keyword>
<accession>A0ABD7ZJP8</accession>
<dbReference type="RefSeq" id="WP_005696322.1">
    <property type="nucleotide sequence ID" value="NZ_AFQS01000002.1"/>
</dbReference>
<dbReference type="Gene3D" id="2.30.40.10">
    <property type="entry name" value="Urease, subunit C, domain 1"/>
    <property type="match status" value="1"/>
</dbReference>
<sequence length="420" mass="47736">MLVKNVHIHNREGLWQILIEEGKISRIFSQDEVFNYSGEILDGEEGIVYPPFIEPHIHLDATQTAGQPNWNQSGTLFEGIERWAERKSLLSHEDVKSRAWKTLKWQIANGIQYVRTHVDVSDPTLTALKAMLEVKKEIAPWVDLQIVAFPQEGILSYPNGEKLLDQAMEMGADVVGGIPHFEFTREYGVESMHIAFDIARKYNKQIDIHCDEIDDEQSRFVETVAALALKYDMGEKVTASHTTAMHSYNNAYASRLFRLLKMSKIHFVANPLVNIHLQGRFDTYPKRRGVTRVKEMLKNNINVCFGHDDVFDPWYPLGTANMLQVLHMGLHVCQLMGYGQINDGLKLVTENSAKALGLTDYGIQEGNSANFIVLPAENGFDAVRRQVPTRYSIRHGKVISETQLAKTTIHLSDSEQVNYR</sequence>
<evidence type="ECO:0000313" key="4">
    <source>
        <dbReference type="EMBL" id="WMS23757.1"/>
    </source>
</evidence>
<dbReference type="Proteomes" id="UP001242781">
    <property type="component" value="Chromosome"/>
</dbReference>
<keyword evidence="2" id="KW-0378">Hydrolase</keyword>
<evidence type="ECO:0000313" key="5">
    <source>
        <dbReference type="Proteomes" id="UP001242781"/>
    </source>
</evidence>
<dbReference type="SUPFAM" id="SSF51556">
    <property type="entry name" value="Metallo-dependent hydrolases"/>
    <property type="match status" value="1"/>
</dbReference>
<dbReference type="AlphaFoldDB" id="A0ABD7ZJP8"/>
<dbReference type="GO" id="GO:0019239">
    <property type="term" value="F:deaminase activity"/>
    <property type="evidence" value="ECO:0007669"/>
    <property type="project" value="UniProtKB-ARBA"/>
</dbReference>
<dbReference type="NCBIfam" id="NF005748">
    <property type="entry name" value="PRK07572.1"/>
    <property type="match status" value="1"/>
</dbReference>
<organism evidence="4 5">
    <name type="scientific">Haemophilus parainfluenzae ATCC 33392</name>
    <dbReference type="NCBI Taxonomy" id="888828"/>
    <lineage>
        <taxon>Bacteria</taxon>
        <taxon>Pseudomonadati</taxon>
        <taxon>Pseudomonadota</taxon>
        <taxon>Gammaproteobacteria</taxon>
        <taxon>Pasteurellales</taxon>
        <taxon>Pasteurellaceae</taxon>
        <taxon>Haemophilus</taxon>
    </lineage>
</organism>
<name>A0ABD7ZJP8_HAEPA</name>
<dbReference type="GO" id="GO:0016814">
    <property type="term" value="F:hydrolase activity, acting on carbon-nitrogen (but not peptide) bonds, in cyclic amidines"/>
    <property type="evidence" value="ECO:0007669"/>
    <property type="project" value="UniProtKB-ARBA"/>
</dbReference>
<evidence type="ECO:0000256" key="2">
    <source>
        <dbReference type="ARBA" id="ARBA00022801"/>
    </source>
</evidence>
<evidence type="ECO:0000259" key="3">
    <source>
        <dbReference type="Pfam" id="PF07969"/>
    </source>
</evidence>
<dbReference type="GeneID" id="93297846"/>